<gene>
    <name evidence="1" type="ordered locus">Ornrh_1291</name>
</gene>
<dbReference type="Proteomes" id="UP000006051">
    <property type="component" value="Chromosome"/>
</dbReference>
<proteinExistence type="predicted"/>
<organism evidence="1 2">
    <name type="scientific">Ornithobacterium rhinotracheale (strain ATCC 51463 / DSM 15997 / CCUG 23171 / CIP 104009 / LMG 9086)</name>
    <dbReference type="NCBI Taxonomy" id="867902"/>
    <lineage>
        <taxon>Bacteria</taxon>
        <taxon>Pseudomonadati</taxon>
        <taxon>Bacteroidota</taxon>
        <taxon>Flavobacteriia</taxon>
        <taxon>Flavobacteriales</taxon>
        <taxon>Weeksellaceae</taxon>
        <taxon>Ornithobacterium</taxon>
    </lineage>
</organism>
<dbReference type="STRING" id="867902.Ornrh_1291"/>
<accession>I4A0I9</accession>
<evidence type="ECO:0000313" key="2">
    <source>
        <dbReference type="Proteomes" id="UP000006051"/>
    </source>
</evidence>
<sequence>MEIWGQAGNISPNHHSQKTMSCCAMKQHTNQKSSTKETKKCCDTSKKCNNDCGKKACTSHVPTVSFKKSENHFKGFLPKIQEGKNKHFMYQDLSVQQLCYAIWQPPKIK</sequence>
<protein>
    <submittedName>
        <fullName evidence="1">Uncharacterized protein</fullName>
    </submittedName>
</protein>
<dbReference type="AlphaFoldDB" id="I4A0I9"/>
<name>I4A0I9_ORNRL</name>
<reference evidence="1 2" key="1">
    <citation type="submission" date="2012-06" db="EMBL/GenBank/DDBJ databases">
        <title>The complete genome of Ornithobacterium rhinotracheale DSM 15997.</title>
        <authorList>
            <consortium name="US DOE Joint Genome Institute (JGI-PGF)"/>
            <person name="Lucas S."/>
            <person name="Copeland A."/>
            <person name="Lapidus A."/>
            <person name="Goodwin L."/>
            <person name="Pitluck S."/>
            <person name="Peters L."/>
            <person name="Mikhailova N."/>
            <person name="Teshima H."/>
            <person name="Kyrpides N."/>
            <person name="Mavromatis K."/>
            <person name="Pagani I."/>
            <person name="Ivanova N."/>
            <person name="Ovchinnikova G."/>
            <person name="Zeytun A."/>
            <person name="Detter J.C."/>
            <person name="Han C."/>
            <person name="Land M."/>
            <person name="Hauser L."/>
            <person name="Markowitz V."/>
            <person name="Cheng J.-F."/>
            <person name="Hugenholtz P."/>
            <person name="Woyke T."/>
            <person name="Wu D."/>
            <person name="Lang E."/>
            <person name="Kopitz M."/>
            <person name="Brambilla E."/>
            <person name="Klenk H.-P."/>
            <person name="Eisen J.A."/>
        </authorList>
    </citation>
    <scope>NUCLEOTIDE SEQUENCE [LARGE SCALE GENOMIC DNA]</scope>
    <source>
        <strain evidence="2">ATCC 51463 / DSM 15997 / CCUG 23171 / LMG 9086</strain>
    </source>
</reference>
<dbReference type="KEGG" id="orh:Ornrh_1291"/>
<dbReference type="HOGENOM" id="CLU_2181206_0_0_10"/>
<evidence type="ECO:0000313" key="1">
    <source>
        <dbReference type="EMBL" id="AFL97473.1"/>
    </source>
</evidence>
<keyword evidence="2" id="KW-1185">Reference proteome</keyword>
<dbReference type="EMBL" id="CP003283">
    <property type="protein sequence ID" value="AFL97473.1"/>
    <property type="molecule type" value="Genomic_DNA"/>
</dbReference>